<dbReference type="GO" id="GO:0006508">
    <property type="term" value="P:proteolysis"/>
    <property type="evidence" value="ECO:0007669"/>
    <property type="project" value="InterPro"/>
</dbReference>
<dbReference type="RefSeq" id="XP_052127391.1">
    <property type="nucleotide sequence ID" value="XM_052271431.1"/>
</dbReference>
<dbReference type="GO" id="GO:0004252">
    <property type="term" value="F:serine-type endopeptidase activity"/>
    <property type="evidence" value="ECO:0007669"/>
    <property type="project" value="InterPro"/>
</dbReference>
<proteinExistence type="predicted"/>
<keyword evidence="3" id="KW-1185">Reference proteome</keyword>
<dbReference type="InterPro" id="IPR009003">
    <property type="entry name" value="Peptidase_S1_PA"/>
</dbReference>
<dbReference type="PRINTS" id="PR00722">
    <property type="entry name" value="CHYMOTRYPSIN"/>
</dbReference>
<dbReference type="PANTHER" id="PTHR24250:SF50">
    <property type="entry name" value="PEPTIDASE S1 DOMAIN-CONTAINING PROTEIN"/>
    <property type="match status" value="1"/>
</dbReference>
<dbReference type="OrthoDB" id="5565075at2759"/>
<dbReference type="Gene3D" id="2.40.10.10">
    <property type="entry name" value="Trypsin-like serine proteases"/>
    <property type="match status" value="2"/>
</dbReference>
<dbReference type="SMART" id="SM00020">
    <property type="entry name" value="Tryp_SPc"/>
    <property type="match status" value="1"/>
</dbReference>
<dbReference type="CDD" id="cd00190">
    <property type="entry name" value="Tryp_SPc"/>
    <property type="match status" value="1"/>
</dbReference>
<protein>
    <submittedName>
        <fullName evidence="4">Brachyurin</fullName>
    </submittedName>
</protein>
<name>A0A9C6XQ58_FRAOC</name>
<dbReference type="SUPFAM" id="SSF50494">
    <property type="entry name" value="Trypsin-like serine proteases"/>
    <property type="match status" value="1"/>
</dbReference>
<dbReference type="KEGG" id="foc:113210053"/>
<dbReference type="Proteomes" id="UP000504606">
    <property type="component" value="Unplaced"/>
</dbReference>
<dbReference type="Pfam" id="PF00089">
    <property type="entry name" value="Trypsin"/>
    <property type="match status" value="1"/>
</dbReference>
<reference evidence="4" key="1">
    <citation type="submission" date="2025-08" db="UniProtKB">
        <authorList>
            <consortium name="RefSeq"/>
        </authorList>
    </citation>
    <scope>IDENTIFICATION</scope>
    <source>
        <tissue evidence="4">Whole organism</tissue>
    </source>
</reference>
<gene>
    <name evidence="4" type="primary">LOC113210053</name>
</gene>
<accession>A0A9C6XQ58</accession>
<dbReference type="PANTHER" id="PTHR24250">
    <property type="entry name" value="CHYMOTRYPSIN-RELATED"/>
    <property type="match status" value="1"/>
</dbReference>
<sequence length="424" mass="44763">MFLPCVIEHLPGNPRLRPPPPSCPLAPCSLAGTARPRGRPGRALVLGTMSADSVALLVLVLAPLWTTAAPAAPTAPAAAPVQLPPYPWYLRKLIRAVEGPATPEATKGDYQLITNLPTVEEVPAPPDHLLANLLLPQPEVCPGCAPGTVPQPADAGHVNSLVNKITLRGTPGESPGAAAGGPGPRALPGQFPWHVSLLYRGLYYSCSGALVSDEWVLTAANCAHGYDSIVVRMGSYRPTAEQERFRQTMTCTHIVVHPGYRRGIHKDDIAAIKLPVRVKLNGFLLPVRLPSRNSFSTTYANRDAWLSGWGVMSGLGTFRNATAVLGYAAETVLPNEKCAEKYSNVTTSSILCSTTTGFGPGCMGDSGAPLVVNEGGTFVHIGILSFLSAAGCTQGHPAGYTRVTSYLRWIQNATGIAPGPDIDY</sequence>
<organism evidence="3 4">
    <name type="scientific">Frankliniella occidentalis</name>
    <name type="common">Western flower thrips</name>
    <name type="synonym">Euthrips occidentalis</name>
    <dbReference type="NCBI Taxonomy" id="133901"/>
    <lineage>
        <taxon>Eukaryota</taxon>
        <taxon>Metazoa</taxon>
        <taxon>Ecdysozoa</taxon>
        <taxon>Arthropoda</taxon>
        <taxon>Hexapoda</taxon>
        <taxon>Insecta</taxon>
        <taxon>Pterygota</taxon>
        <taxon>Neoptera</taxon>
        <taxon>Paraneoptera</taxon>
        <taxon>Thysanoptera</taxon>
        <taxon>Terebrantia</taxon>
        <taxon>Thripoidea</taxon>
        <taxon>Thripidae</taxon>
        <taxon>Frankliniella</taxon>
    </lineage>
</organism>
<evidence type="ECO:0000313" key="3">
    <source>
        <dbReference type="Proteomes" id="UP000504606"/>
    </source>
</evidence>
<evidence type="ECO:0000256" key="1">
    <source>
        <dbReference type="ARBA" id="ARBA00023157"/>
    </source>
</evidence>
<evidence type="ECO:0000259" key="2">
    <source>
        <dbReference type="PROSITE" id="PS50240"/>
    </source>
</evidence>
<dbReference type="GeneID" id="113210053"/>
<dbReference type="InterPro" id="IPR001314">
    <property type="entry name" value="Peptidase_S1A"/>
</dbReference>
<evidence type="ECO:0000313" key="4">
    <source>
        <dbReference type="RefSeq" id="XP_052127391.1"/>
    </source>
</evidence>
<dbReference type="AlphaFoldDB" id="A0A9C6XQ58"/>
<keyword evidence="1" id="KW-1015">Disulfide bond</keyword>
<dbReference type="PROSITE" id="PS50240">
    <property type="entry name" value="TRYPSIN_DOM"/>
    <property type="match status" value="1"/>
</dbReference>
<feature type="domain" description="Peptidase S1" evidence="2">
    <location>
        <begin position="178"/>
        <end position="415"/>
    </location>
</feature>
<dbReference type="InterPro" id="IPR043504">
    <property type="entry name" value="Peptidase_S1_PA_chymotrypsin"/>
</dbReference>
<dbReference type="InterPro" id="IPR001254">
    <property type="entry name" value="Trypsin_dom"/>
</dbReference>